<dbReference type="InterPro" id="IPR007438">
    <property type="entry name" value="DUF488"/>
</dbReference>
<dbReference type="PANTHER" id="PTHR39337">
    <property type="entry name" value="BLR5642 PROTEIN"/>
    <property type="match status" value="1"/>
</dbReference>
<keyword evidence="2" id="KW-1185">Reference proteome</keyword>
<dbReference type="PIRSF" id="PIRSF024492">
    <property type="entry name" value="UCP024492"/>
    <property type="match status" value="1"/>
</dbReference>
<evidence type="ECO:0000313" key="2">
    <source>
        <dbReference type="Proteomes" id="UP001589532"/>
    </source>
</evidence>
<gene>
    <name evidence="1" type="ORF">ACFFSA_38255</name>
</gene>
<dbReference type="RefSeq" id="WP_344998835.1">
    <property type="nucleotide sequence ID" value="NZ_BAAAXV010000009.1"/>
</dbReference>
<proteinExistence type="predicted"/>
<dbReference type="Proteomes" id="UP001589532">
    <property type="component" value="Unassembled WGS sequence"/>
</dbReference>
<dbReference type="InterPro" id="IPR014519">
    <property type="entry name" value="UCP024492"/>
</dbReference>
<dbReference type="Pfam" id="PF04343">
    <property type="entry name" value="DUF488"/>
    <property type="match status" value="1"/>
</dbReference>
<name>A0ABV5SB96_9ACTN</name>
<evidence type="ECO:0000313" key="1">
    <source>
        <dbReference type="EMBL" id="MFB9628951.1"/>
    </source>
</evidence>
<reference evidence="1 2" key="1">
    <citation type="submission" date="2024-09" db="EMBL/GenBank/DDBJ databases">
        <authorList>
            <person name="Sun Q."/>
            <person name="Mori K."/>
        </authorList>
    </citation>
    <scope>NUCLEOTIDE SEQUENCE [LARGE SCALE GENOMIC DNA]</scope>
    <source>
        <strain evidence="1 2">JCM 3143</strain>
    </source>
</reference>
<accession>A0ABV5SB96</accession>
<organism evidence="1 2">
    <name type="scientific">Nonomuraea helvata</name>
    <dbReference type="NCBI Taxonomy" id="37484"/>
    <lineage>
        <taxon>Bacteria</taxon>
        <taxon>Bacillati</taxon>
        <taxon>Actinomycetota</taxon>
        <taxon>Actinomycetes</taxon>
        <taxon>Streptosporangiales</taxon>
        <taxon>Streptosporangiaceae</taxon>
        <taxon>Nonomuraea</taxon>
    </lineage>
</organism>
<dbReference type="PANTHER" id="PTHR39337:SF1">
    <property type="entry name" value="BLR5642 PROTEIN"/>
    <property type="match status" value="1"/>
</dbReference>
<protein>
    <submittedName>
        <fullName evidence="1">DUF488 domain-containing protein</fullName>
    </submittedName>
</protein>
<dbReference type="EMBL" id="JBHMBW010000051">
    <property type="protein sequence ID" value="MFB9628951.1"/>
    <property type="molecule type" value="Genomic_DNA"/>
</dbReference>
<sequence>MDERSGVIGLGYEGRDLDGFVRDVVEMGLANLVDVRLNPISRKPGFSRRRLSEALSEYDISYVHMPQLGNPKWNRAGFGVGGAELAQAVAAYAEEINSPEADEAIDDIVTMAQKGLTGVLCFEASEGRCHRQVVLDQVNARLGALSASL</sequence>
<comment type="caution">
    <text evidence="1">The sequence shown here is derived from an EMBL/GenBank/DDBJ whole genome shotgun (WGS) entry which is preliminary data.</text>
</comment>